<keyword evidence="4 10" id="KW-0067">ATP-binding</keyword>
<dbReference type="SUPFAM" id="SSF52540">
    <property type="entry name" value="P-loop containing nucleoside triphosphate hydrolases"/>
    <property type="match status" value="1"/>
</dbReference>
<dbReference type="GO" id="GO:0016887">
    <property type="term" value="F:ATP hydrolysis activity"/>
    <property type="evidence" value="ECO:0007669"/>
    <property type="project" value="InterPro"/>
</dbReference>
<dbReference type="SUPFAM" id="SSF90123">
    <property type="entry name" value="ABC transporter transmembrane region"/>
    <property type="match status" value="1"/>
</dbReference>
<evidence type="ECO:0000256" key="4">
    <source>
        <dbReference type="ARBA" id="ARBA00022840"/>
    </source>
</evidence>
<dbReference type="InterPro" id="IPR011527">
    <property type="entry name" value="ABC1_TM_dom"/>
</dbReference>
<feature type="transmembrane region" description="Helical" evidence="7">
    <location>
        <begin position="173"/>
        <end position="193"/>
    </location>
</feature>
<evidence type="ECO:0000256" key="3">
    <source>
        <dbReference type="ARBA" id="ARBA00022741"/>
    </source>
</evidence>
<dbReference type="Proteomes" id="UP000005277">
    <property type="component" value="Unassembled WGS sequence"/>
</dbReference>
<comment type="caution">
    <text evidence="10">The sequence shown here is derived from an EMBL/GenBank/DDBJ whole genome shotgun (WGS) entry which is preliminary data.</text>
</comment>
<feature type="transmembrane region" description="Helical" evidence="7">
    <location>
        <begin position="89"/>
        <end position="107"/>
    </location>
</feature>
<evidence type="ECO:0000256" key="1">
    <source>
        <dbReference type="ARBA" id="ARBA00004651"/>
    </source>
</evidence>
<proteinExistence type="predicted"/>
<feature type="domain" description="ABC transmembrane type-1" evidence="9">
    <location>
        <begin position="1"/>
        <end position="236"/>
    </location>
</feature>
<keyword evidence="5 7" id="KW-1133">Transmembrane helix</keyword>
<evidence type="ECO:0000313" key="10">
    <source>
        <dbReference type="EMBL" id="EGC83222.1"/>
    </source>
</evidence>
<keyword evidence="3" id="KW-0547">Nucleotide-binding</keyword>
<feature type="domain" description="ABC transporter" evidence="8">
    <location>
        <begin position="269"/>
        <end position="481"/>
    </location>
</feature>
<protein>
    <submittedName>
        <fullName evidence="10">ABC transporter, ATP-binding protein</fullName>
    </submittedName>
</protein>
<evidence type="ECO:0000256" key="7">
    <source>
        <dbReference type="SAM" id="Phobius"/>
    </source>
</evidence>
<dbReference type="Gene3D" id="3.40.50.300">
    <property type="entry name" value="P-loop containing nucleotide triphosphate hydrolases"/>
    <property type="match status" value="1"/>
</dbReference>
<dbReference type="InterPro" id="IPR036640">
    <property type="entry name" value="ABC1_TM_sf"/>
</dbReference>
<dbReference type="GO" id="GO:0005886">
    <property type="term" value="C:plasma membrane"/>
    <property type="evidence" value="ECO:0007669"/>
    <property type="project" value="UniProtKB-SubCell"/>
</dbReference>
<dbReference type="CDD" id="cd07346">
    <property type="entry name" value="ABC_6TM_exporters"/>
    <property type="match status" value="1"/>
</dbReference>
<dbReference type="PROSITE" id="PS50893">
    <property type="entry name" value="ABC_TRANSPORTER_2"/>
    <property type="match status" value="1"/>
</dbReference>
<dbReference type="PANTHER" id="PTHR43394:SF1">
    <property type="entry name" value="ATP-BINDING CASSETTE SUB-FAMILY B MEMBER 10, MITOCHONDRIAL"/>
    <property type="match status" value="1"/>
</dbReference>
<evidence type="ECO:0000256" key="2">
    <source>
        <dbReference type="ARBA" id="ARBA00022692"/>
    </source>
</evidence>
<dbReference type="InterPro" id="IPR027417">
    <property type="entry name" value="P-loop_NTPase"/>
</dbReference>
<dbReference type="GO" id="GO:0015421">
    <property type="term" value="F:ABC-type oligopeptide transporter activity"/>
    <property type="evidence" value="ECO:0007669"/>
    <property type="project" value="TreeGrafter"/>
</dbReference>
<organism evidence="10 11">
    <name type="scientific">Anaerococcus hydrogenalis ACS-025-V-Sch4</name>
    <dbReference type="NCBI Taxonomy" id="879306"/>
    <lineage>
        <taxon>Bacteria</taxon>
        <taxon>Bacillati</taxon>
        <taxon>Bacillota</taxon>
        <taxon>Tissierellia</taxon>
        <taxon>Tissierellales</taxon>
        <taxon>Peptoniphilaceae</taxon>
        <taxon>Anaerococcus</taxon>
    </lineage>
</organism>
<dbReference type="Gene3D" id="1.20.1560.10">
    <property type="entry name" value="ABC transporter type 1, transmembrane domain"/>
    <property type="match status" value="1"/>
</dbReference>
<dbReference type="InterPro" id="IPR003439">
    <property type="entry name" value="ABC_transporter-like_ATP-bd"/>
</dbReference>
<evidence type="ECO:0000256" key="5">
    <source>
        <dbReference type="ARBA" id="ARBA00022989"/>
    </source>
</evidence>
<evidence type="ECO:0000313" key="11">
    <source>
        <dbReference type="Proteomes" id="UP000005277"/>
    </source>
</evidence>
<keyword evidence="6 7" id="KW-0472">Membrane</keyword>
<evidence type="ECO:0000259" key="9">
    <source>
        <dbReference type="PROSITE" id="PS50929"/>
    </source>
</evidence>
<dbReference type="PROSITE" id="PS50929">
    <property type="entry name" value="ABC_TM1F"/>
    <property type="match status" value="1"/>
</dbReference>
<dbReference type="PANTHER" id="PTHR43394">
    <property type="entry name" value="ATP-DEPENDENT PERMEASE MDL1, MITOCHONDRIAL"/>
    <property type="match status" value="1"/>
</dbReference>
<sequence length="481" mass="55207">MIISYVLRYTKIYVAQVISEKIALKLRASMQKKINKISTNFFISGSFETIQSKFDKNIESIKAVGINSIITLISNIILLLVIIPSMYKIDKLITTVNIGILIFVPIISKKIGKKIQVETLKTIKNYEDMIDVLIDTFKNWKAIRIFNLNTNLEDEFDKKIRRYKDSTLKKSKYFIYNNVITLLLQLIGISVIWLRGASLVINGSITVGTIIALMNYQSIITAPILDISDFYNKFNESISSLDNLNSFLYYDNEEKSNIKELKHDLICNICLENVCYKTSNKDILQNINYKFSKGNIYAITGLSGAGKSTLLDLISKFKIPTEGSIYIDEDNLNEVNSYSYWTKVSYMEQIPNLYKNLIPKGLTEKEEKKWIDIFKYIGFIEDKLEAEDAFEEFYNREGLNYSGGEVKKIIFMRNYMKSGQIFILDEPTSGIDDKFKANILKLIKEMGKNKIIIISTHDKKEMAIADVILNITDGGLYEVKS</sequence>
<gene>
    <name evidence="10" type="ORF">HMPREF9246_0359</name>
</gene>
<keyword evidence="11" id="KW-1185">Reference proteome</keyword>
<evidence type="ECO:0000259" key="8">
    <source>
        <dbReference type="PROSITE" id="PS50893"/>
    </source>
</evidence>
<feature type="transmembrane region" description="Helical" evidence="7">
    <location>
        <begin position="63"/>
        <end position="83"/>
    </location>
</feature>
<reference evidence="10 11" key="1">
    <citation type="submission" date="2011-01" db="EMBL/GenBank/DDBJ databases">
        <authorList>
            <person name="Durkin A.S."/>
            <person name="Madupu R."/>
            <person name="Torralba M."/>
            <person name="Gillis M."/>
            <person name="Methe B."/>
            <person name="Sutton G."/>
            <person name="Nelson K.E."/>
        </authorList>
    </citation>
    <scope>NUCLEOTIDE SEQUENCE [LARGE SCALE GENOMIC DNA]</scope>
    <source>
        <strain evidence="10 11">ACS-025-V-Sch4</strain>
    </source>
</reference>
<keyword evidence="2 7" id="KW-0812">Transmembrane</keyword>
<accession>F0H2R0</accession>
<dbReference type="SMART" id="SM00382">
    <property type="entry name" value="AAA"/>
    <property type="match status" value="1"/>
</dbReference>
<comment type="subcellular location">
    <subcellularLocation>
        <location evidence="1">Cell membrane</location>
        <topology evidence="1">Multi-pass membrane protein</topology>
    </subcellularLocation>
</comment>
<dbReference type="GO" id="GO:0005524">
    <property type="term" value="F:ATP binding"/>
    <property type="evidence" value="ECO:0007669"/>
    <property type="project" value="UniProtKB-KW"/>
</dbReference>
<evidence type="ECO:0000256" key="6">
    <source>
        <dbReference type="ARBA" id="ARBA00023136"/>
    </source>
</evidence>
<dbReference type="InterPro" id="IPR003593">
    <property type="entry name" value="AAA+_ATPase"/>
</dbReference>
<dbReference type="InterPro" id="IPR039421">
    <property type="entry name" value="Type_1_exporter"/>
</dbReference>
<name>F0H2R0_9FIRM</name>
<dbReference type="EMBL" id="AEXN01000039">
    <property type="protein sequence ID" value="EGC83222.1"/>
    <property type="molecule type" value="Genomic_DNA"/>
</dbReference>
<dbReference type="AlphaFoldDB" id="F0H2R0"/>
<dbReference type="Pfam" id="PF00664">
    <property type="entry name" value="ABC_membrane"/>
    <property type="match status" value="1"/>
</dbReference>
<dbReference type="Pfam" id="PF00005">
    <property type="entry name" value="ABC_tran"/>
    <property type="match status" value="1"/>
</dbReference>